<dbReference type="GO" id="GO:1990380">
    <property type="term" value="F:K48-linked deubiquitinase activity"/>
    <property type="evidence" value="ECO:0007669"/>
    <property type="project" value="UniProtKB-UniRule"/>
</dbReference>
<dbReference type="HOGENOM" id="CLU_022566_3_0_1"/>
<evidence type="ECO:0000256" key="2">
    <source>
        <dbReference type="ARBA" id="ARBA00006616"/>
    </source>
</evidence>
<comment type="catalytic activity">
    <reaction evidence="1 3">
        <text>Thiol-dependent hydrolysis of ester, thioester, amide, peptide and isopeptide bonds formed by the C-terminal Gly of ubiquitin (a 76-residue protein attached to proteins as an intracellular targeting signal).</text>
        <dbReference type="EC" id="3.4.19.12"/>
    </reaction>
</comment>
<reference evidence="7" key="1">
    <citation type="submission" date="2013-03" db="EMBL/GenBank/DDBJ databases">
        <authorList>
            <person name="Jeffery W."/>
            <person name="Warren W."/>
            <person name="Wilson R.K."/>
        </authorList>
    </citation>
    <scope>NUCLEOTIDE SEQUENCE</scope>
    <source>
        <strain evidence="7">female</strain>
    </source>
</reference>
<keyword evidence="3" id="KW-0833">Ubl conjugation pathway</keyword>
<feature type="region of interest" description="Disordered" evidence="4">
    <location>
        <begin position="24"/>
        <end position="197"/>
    </location>
</feature>
<feature type="compositionally biased region" description="Low complexity" evidence="4">
    <location>
        <begin position="161"/>
        <end position="183"/>
    </location>
</feature>
<dbReference type="Pfam" id="PF04424">
    <property type="entry name" value="MINDY_DUB"/>
    <property type="match status" value="1"/>
</dbReference>
<feature type="domain" description="MINDY deubiquitinase" evidence="5">
    <location>
        <begin position="216"/>
        <end position="467"/>
    </location>
</feature>
<reference evidence="6" key="3">
    <citation type="submission" date="2025-08" db="UniProtKB">
        <authorList>
            <consortium name="Ensembl"/>
        </authorList>
    </citation>
    <scope>IDENTIFICATION</scope>
</reference>
<organism evidence="6 7">
    <name type="scientific">Astyanax mexicanus</name>
    <name type="common">Blind cave fish</name>
    <name type="synonym">Astyanax fasciatus mexicanus</name>
    <dbReference type="NCBI Taxonomy" id="7994"/>
    <lineage>
        <taxon>Eukaryota</taxon>
        <taxon>Metazoa</taxon>
        <taxon>Chordata</taxon>
        <taxon>Craniata</taxon>
        <taxon>Vertebrata</taxon>
        <taxon>Euteleostomi</taxon>
        <taxon>Actinopterygii</taxon>
        <taxon>Neopterygii</taxon>
        <taxon>Teleostei</taxon>
        <taxon>Ostariophysi</taxon>
        <taxon>Characiformes</taxon>
        <taxon>Characoidei</taxon>
        <taxon>Acestrorhamphidae</taxon>
        <taxon>Acestrorhamphinae</taxon>
        <taxon>Astyanax</taxon>
    </lineage>
</organism>
<dbReference type="PANTHER" id="PTHR18063">
    <property type="entry name" value="NF-E2 INDUCIBLE PROTEIN"/>
    <property type="match status" value="1"/>
</dbReference>
<dbReference type="GeneTree" id="ENSGT00390000016607"/>
<comment type="similarity">
    <text evidence="2 3">Belongs to the MINDY deubiquitinase family. FAM63 subfamily.</text>
</comment>
<dbReference type="InterPro" id="IPR007518">
    <property type="entry name" value="MINDY"/>
</dbReference>
<dbReference type="STRING" id="7994.ENSAMXP00000012741"/>
<evidence type="ECO:0000259" key="5">
    <source>
        <dbReference type="Pfam" id="PF04424"/>
    </source>
</evidence>
<dbReference type="AlphaFoldDB" id="W5KYS9"/>
<protein>
    <recommendedName>
        <fullName evidence="3">Ubiquitin carboxyl-terminal hydrolase</fullName>
        <ecNumber evidence="3">3.4.19.12</ecNumber>
    </recommendedName>
</protein>
<keyword evidence="3" id="KW-0645">Protease</keyword>
<dbReference type="InParanoid" id="W5KYS9"/>
<dbReference type="EC" id="3.4.19.12" evidence="3"/>
<dbReference type="GO" id="GO:0036435">
    <property type="term" value="F:K48-linked polyubiquitin modification-dependent protein binding"/>
    <property type="evidence" value="ECO:0007669"/>
    <property type="project" value="UniProtKB-UniRule"/>
</dbReference>
<dbReference type="FunCoup" id="W5KYS9">
    <property type="interactions" value="1047"/>
</dbReference>
<dbReference type="PANTHER" id="PTHR18063:SF8">
    <property type="entry name" value="UBIQUITIN CARBOXYL-TERMINAL HYDROLASE MINDY-2"/>
    <property type="match status" value="1"/>
</dbReference>
<dbReference type="GO" id="GO:0005829">
    <property type="term" value="C:cytosol"/>
    <property type="evidence" value="ECO:0007669"/>
    <property type="project" value="TreeGrafter"/>
</dbReference>
<evidence type="ECO:0000313" key="6">
    <source>
        <dbReference type="Ensembl" id="ENSAMXP00000012741.2"/>
    </source>
</evidence>
<name>W5KYS9_ASTMX</name>
<dbReference type="Proteomes" id="UP000018467">
    <property type="component" value="Unassembled WGS sequence"/>
</dbReference>
<evidence type="ECO:0000256" key="3">
    <source>
        <dbReference type="RuleBase" id="RU367139"/>
    </source>
</evidence>
<sequence>MEKNANLHRDSGGSSVCATLPVQPGEAWAAGGGGKRDPCAAENASSDPQTGRTDGGGVAEPGSPELGCTQAEAPLPGDGEDARCGEACSNGPGCGAPGAAAELNPLPPAQPAQLESKQSREELNVPTGRAGDSPPDGRDSRGRGSVDLSEPTTGGALAGGSEPSPSPESLDSSSILNSCPSPEVNGEGLEDRGPASALEEEKKAACCRDRGAGQSIYHIKWIRWKEENTPVITQNENGPCPLLAIMNVLLLAWKVKLPPMMEIITAEQLMEYLGDYILDAKPKEISEAQRLNYEQNMSDAMAVLHKLQTGLDVNVKFTGVRVFEYTPECIVFDLLDIPLYHGWLVDPQMADIVKAVGNCSYNQLVEKIISYKQSESSELAGEGFVAEQFLNSTATQLTYHGLCELTSSVQEGELCVFFRNNHFSTMTKFKGQLYLLVTDQGFLTEEKVVWESLHNVDGDGNFCDSEFRLRPPSDPESVYRGQQDQIDQDYLMALSLQQEQQASELGWEQLPEGISDLELAKKLQEEEDRRASQFYQEQEQEQAQAAAAAQAQAQGQQQAAGGVQADVASGGSAAAVAAGASAGGTAASQSPGKQPSTGERKAKKEAKDKDKCVLL</sequence>
<keyword evidence="7" id="KW-1185">Reference proteome</keyword>
<dbReference type="GO" id="GO:0004843">
    <property type="term" value="F:cysteine-type deubiquitinase activity"/>
    <property type="evidence" value="ECO:0007669"/>
    <property type="project" value="UniProtKB-UniRule"/>
</dbReference>
<feature type="compositionally biased region" description="Polar residues" evidence="4">
    <location>
        <begin position="43"/>
        <end position="52"/>
    </location>
</feature>
<dbReference type="GO" id="GO:0016807">
    <property type="term" value="F:cysteine-type carboxypeptidase activity"/>
    <property type="evidence" value="ECO:0007669"/>
    <property type="project" value="TreeGrafter"/>
</dbReference>
<dbReference type="eggNOG" id="KOG2427">
    <property type="taxonomic scope" value="Eukaryota"/>
</dbReference>
<keyword evidence="3" id="KW-0378">Hydrolase</keyword>
<proteinExistence type="inferred from homology"/>
<dbReference type="GO" id="GO:0006508">
    <property type="term" value="P:proteolysis"/>
    <property type="evidence" value="ECO:0007669"/>
    <property type="project" value="UniProtKB-KW"/>
</dbReference>
<keyword evidence="3" id="KW-0788">Thiol protease</keyword>
<reference evidence="6" key="4">
    <citation type="submission" date="2025-09" db="UniProtKB">
        <authorList>
            <consortium name="Ensembl"/>
        </authorList>
    </citation>
    <scope>IDENTIFICATION</scope>
</reference>
<evidence type="ECO:0000313" key="7">
    <source>
        <dbReference type="Proteomes" id="UP000018467"/>
    </source>
</evidence>
<feature type="compositionally biased region" description="Basic and acidic residues" evidence="4">
    <location>
        <begin position="135"/>
        <end position="144"/>
    </location>
</feature>
<dbReference type="Ensembl" id="ENSAMXT00000012741.2">
    <property type="protein sequence ID" value="ENSAMXP00000012741.2"/>
    <property type="gene ID" value="ENSAMXG00000012382.2"/>
</dbReference>
<feature type="compositionally biased region" description="Low complexity" evidence="4">
    <location>
        <begin position="546"/>
        <end position="590"/>
    </location>
</feature>
<comment type="function">
    <text evidence="3">Hydrolase that can specifically remove 'Lys-48'-linked conjugated ubiquitin from proteins. Has exodeubiquitinase activity and has a preference for long polyubiquitin chains. May play a regulatory role at the level of protein turnover.</text>
</comment>
<evidence type="ECO:0000256" key="1">
    <source>
        <dbReference type="ARBA" id="ARBA00000707"/>
    </source>
</evidence>
<dbReference type="GO" id="GO:0140934">
    <property type="term" value="F:histone deubiquitinase activity"/>
    <property type="evidence" value="ECO:0007669"/>
    <property type="project" value="UniProtKB-UniRule"/>
</dbReference>
<feature type="compositionally biased region" description="Basic and acidic residues" evidence="4">
    <location>
        <begin position="598"/>
        <end position="615"/>
    </location>
</feature>
<feature type="region of interest" description="Disordered" evidence="4">
    <location>
        <begin position="546"/>
        <end position="615"/>
    </location>
</feature>
<reference evidence="7" key="2">
    <citation type="journal article" date="2014" name="Nat. Commun.">
        <title>The cavefish genome reveals candidate genes for eye loss.</title>
        <authorList>
            <person name="McGaugh S.E."/>
            <person name="Gross J.B."/>
            <person name="Aken B."/>
            <person name="Blin M."/>
            <person name="Borowsky R."/>
            <person name="Chalopin D."/>
            <person name="Hinaux H."/>
            <person name="Jeffery W.R."/>
            <person name="Keene A."/>
            <person name="Ma L."/>
            <person name="Minx P."/>
            <person name="Murphy D."/>
            <person name="O'Quin K.E."/>
            <person name="Retaux S."/>
            <person name="Rohner N."/>
            <person name="Searle S.M."/>
            <person name="Stahl B.A."/>
            <person name="Tabin C."/>
            <person name="Volff J.N."/>
            <person name="Yoshizawa M."/>
            <person name="Warren W.C."/>
        </authorList>
    </citation>
    <scope>NUCLEOTIDE SEQUENCE [LARGE SCALE GENOMIC DNA]</scope>
    <source>
        <strain evidence="7">female</strain>
    </source>
</reference>
<evidence type="ECO:0000256" key="4">
    <source>
        <dbReference type="SAM" id="MobiDB-lite"/>
    </source>
</evidence>
<dbReference type="GO" id="GO:0071108">
    <property type="term" value="P:protein K48-linked deubiquitination"/>
    <property type="evidence" value="ECO:0007669"/>
    <property type="project" value="TreeGrafter"/>
</dbReference>
<dbReference type="InterPro" id="IPR033979">
    <property type="entry name" value="MINDY_domain"/>
</dbReference>
<dbReference type="Bgee" id="ENSAMXG00000012382">
    <property type="expression patterns" value="Expressed in brain and 9 other cell types or tissues"/>
</dbReference>
<accession>W5KYS9</accession>
<dbReference type="GO" id="GO:0071944">
    <property type="term" value="C:cell periphery"/>
    <property type="evidence" value="ECO:0007669"/>
    <property type="project" value="TreeGrafter"/>
</dbReference>